<dbReference type="Gene3D" id="1.10.10.60">
    <property type="entry name" value="Homeodomain-like"/>
    <property type="match status" value="1"/>
</dbReference>
<dbReference type="InterPro" id="IPR041678">
    <property type="entry name" value="TetR_C_16"/>
</dbReference>
<evidence type="ECO:0000256" key="1">
    <source>
        <dbReference type="ARBA" id="ARBA00023125"/>
    </source>
</evidence>
<dbReference type="SUPFAM" id="SSF46689">
    <property type="entry name" value="Homeodomain-like"/>
    <property type="match status" value="1"/>
</dbReference>
<name>A0ABV9ZUA7_9ACTN</name>
<dbReference type="InterPro" id="IPR009057">
    <property type="entry name" value="Homeodomain-like_sf"/>
</dbReference>
<keyword evidence="6" id="KW-1185">Reference proteome</keyword>
<organism evidence="5 6">
    <name type="scientific">Streptomyces aureoversilis</name>
    <dbReference type="NCBI Taxonomy" id="67277"/>
    <lineage>
        <taxon>Bacteria</taxon>
        <taxon>Bacillati</taxon>
        <taxon>Actinomycetota</taxon>
        <taxon>Actinomycetes</taxon>
        <taxon>Kitasatosporales</taxon>
        <taxon>Streptomycetaceae</taxon>
        <taxon>Streptomyces</taxon>
    </lineage>
</organism>
<keyword evidence="1 2" id="KW-0238">DNA-binding</keyword>
<feature type="region of interest" description="Disordered" evidence="3">
    <location>
        <begin position="1"/>
        <end position="50"/>
    </location>
</feature>
<dbReference type="InterPro" id="IPR001647">
    <property type="entry name" value="HTH_TetR"/>
</dbReference>
<dbReference type="Proteomes" id="UP001596222">
    <property type="component" value="Unassembled WGS sequence"/>
</dbReference>
<dbReference type="InterPro" id="IPR036271">
    <property type="entry name" value="Tet_transcr_reg_TetR-rel_C_sf"/>
</dbReference>
<dbReference type="Gene3D" id="1.10.357.10">
    <property type="entry name" value="Tetracycline Repressor, domain 2"/>
    <property type="match status" value="1"/>
</dbReference>
<dbReference type="RefSeq" id="WP_382039267.1">
    <property type="nucleotide sequence ID" value="NZ_JBHSKJ010000005.1"/>
</dbReference>
<comment type="caution">
    <text evidence="5">The sequence shown here is derived from an EMBL/GenBank/DDBJ whole genome shotgun (WGS) entry which is preliminary data.</text>
</comment>
<evidence type="ECO:0000313" key="6">
    <source>
        <dbReference type="Proteomes" id="UP001596222"/>
    </source>
</evidence>
<reference evidence="6" key="1">
    <citation type="journal article" date="2019" name="Int. J. Syst. Evol. Microbiol.">
        <title>The Global Catalogue of Microorganisms (GCM) 10K type strain sequencing project: providing services to taxonomists for standard genome sequencing and annotation.</title>
        <authorList>
            <consortium name="The Broad Institute Genomics Platform"/>
            <consortium name="The Broad Institute Genome Sequencing Center for Infectious Disease"/>
            <person name="Wu L."/>
            <person name="Ma J."/>
        </authorList>
    </citation>
    <scope>NUCLEOTIDE SEQUENCE [LARGE SCALE GENOMIC DNA]</scope>
    <source>
        <strain evidence="6">CGMCC 4.1641</strain>
    </source>
</reference>
<protein>
    <submittedName>
        <fullName evidence="5">TetR family transcriptional regulator</fullName>
    </submittedName>
</protein>
<dbReference type="InterPro" id="IPR050109">
    <property type="entry name" value="HTH-type_TetR-like_transc_reg"/>
</dbReference>
<evidence type="ECO:0000256" key="3">
    <source>
        <dbReference type="SAM" id="MobiDB-lite"/>
    </source>
</evidence>
<sequence length="231" mass="23527">MSAPVAGGAAAGAGSGGAGSGSGAGAGGAGAPRRRGRPARTDAGSGPGARERILAAARAEFAERGYDKASIRAIARGADVDPALVHHYYGPKEQIFAAAIATDFAPALEAPDVVQAGGPDALGERLTRFILGVWENPDTREQLLAIVRSAVANETAAAVFRDLVTTRLMARIAGELDIPDPKLRSELAAAHLVGVAMLRYVIKVEPLASADLEQVIAMVAPAVQRHLAGGV</sequence>
<proteinExistence type="predicted"/>
<accession>A0ABV9ZUA7</accession>
<dbReference type="Pfam" id="PF00440">
    <property type="entry name" value="TetR_N"/>
    <property type="match status" value="1"/>
</dbReference>
<dbReference type="PANTHER" id="PTHR30055">
    <property type="entry name" value="HTH-TYPE TRANSCRIPTIONAL REGULATOR RUTR"/>
    <property type="match status" value="1"/>
</dbReference>
<dbReference type="Pfam" id="PF17920">
    <property type="entry name" value="TetR_C_16"/>
    <property type="match status" value="1"/>
</dbReference>
<dbReference type="PRINTS" id="PR00455">
    <property type="entry name" value="HTHTETR"/>
</dbReference>
<dbReference type="PROSITE" id="PS50977">
    <property type="entry name" value="HTH_TETR_2"/>
    <property type="match status" value="1"/>
</dbReference>
<feature type="domain" description="HTH tetR-type" evidence="4">
    <location>
        <begin position="47"/>
        <end position="107"/>
    </location>
</feature>
<evidence type="ECO:0000256" key="2">
    <source>
        <dbReference type="PROSITE-ProRule" id="PRU00335"/>
    </source>
</evidence>
<dbReference type="PANTHER" id="PTHR30055:SF235">
    <property type="entry name" value="TRANSCRIPTIONAL REGULATORY PROTEIN"/>
    <property type="match status" value="1"/>
</dbReference>
<dbReference type="EMBL" id="JBHSKJ010000005">
    <property type="protein sequence ID" value="MFC5145001.1"/>
    <property type="molecule type" value="Genomic_DNA"/>
</dbReference>
<feature type="DNA-binding region" description="H-T-H motif" evidence="2">
    <location>
        <begin position="70"/>
        <end position="89"/>
    </location>
</feature>
<dbReference type="SUPFAM" id="SSF48498">
    <property type="entry name" value="Tetracyclin repressor-like, C-terminal domain"/>
    <property type="match status" value="1"/>
</dbReference>
<feature type="compositionally biased region" description="Gly residues" evidence="3">
    <location>
        <begin position="9"/>
        <end position="30"/>
    </location>
</feature>
<evidence type="ECO:0000313" key="5">
    <source>
        <dbReference type="EMBL" id="MFC5145001.1"/>
    </source>
</evidence>
<evidence type="ECO:0000259" key="4">
    <source>
        <dbReference type="PROSITE" id="PS50977"/>
    </source>
</evidence>
<gene>
    <name evidence="5" type="ORF">ACFPP6_10000</name>
</gene>